<gene>
    <name evidence="2" type="ORF">PQJ61_13195</name>
</gene>
<evidence type="ECO:0000313" key="2">
    <source>
        <dbReference type="EMBL" id="MDC7227713.1"/>
    </source>
</evidence>
<protein>
    <submittedName>
        <fullName evidence="2">Uncharacterized protein</fullName>
    </submittedName>
</protein>
<name>A0AAJ1IE89_9SPIO</name>
<feature type="signal peptide" evidence="1">
    <location>
        <begin position="1"/>
        <end position="18"/>
    </location>
</feature>
<sequence length="436" mass="49455">MRKLLFPMLFFSALPLFAEDWEFEYDGDIRTRFAYENNWDLDYDTSDGAAAADIRVRFNLDVTTPIPLYLFYKLEWGNISLDEDFRDEDNFLETIKLETRQLGAGYEFSIYDIKAGLIATDSPSDTVINEDNFGFKINADTDYAGIKSFYSMPNLVDAYFNFIESSDDLNQLFFISAESEDYLDSEFRLWTIFLDGNDSDSFTYNPCWLGFEFENENEYFELKSRFIYNGGIVTLNSINYTIPISAFYTNMELSIEPFEDTVIFTRYNLTSSFDSDTSSVNQFQVVDGEGSLDTGLGLLFGGSSYGSEACFSNESVSLIEDNLSSGDIVMDAPGLFVYEFGVSQDFNFIPLSSDLIIGGANTGGLFSGDGYFSSLLGLEIDLHNTIDILDDLSLNFSLCYLFPGNAFEDVFERNNDSIEVGWDTSFKTDFKLVYSY</sequence>
<reference evidence="2 3" key="1">
    <citation type="submission" date="2022-12" db="EMBL/GenBank/DDBJ databases">
        <title>Metagenome assembled genome from gulf of manar.</title>
        <authorList>
            <person name="Kohli P."/>
            <person name="Pk S."/>
            <person name="Venkata Ramana C."/>
            <person name="Sasikala C."/>
        </authorList>
    </citation>
    <scope>NUCLEOTIDE SEQUENCE [LARGE SCALE GENOMIC DNA]</scope>
    <source>
        <strain evidence="2">JB008</strain>
    </source>
</reference>
<evidence type="ECO:0000256" key="1">
    <source>
        <dbReference type="SAM" id="SignalP"/>
    </source>
</evidence>
<accession>A0AAJ1IE89</accession>
<dbReference type="AlphaFoldDB" id="A0AAJ1IE89"/>
<proteinExistence type="predicted"/>
<keyword evidence="1" id="KW-0732">Signal</keyword>
<organism evidence="2 3">
    <name type="scientific">Candidatus Thalassospirochaeta sargassi</name>
    <dbReference type="NCBI Taxonomy" id="3119039"/>
    <lineage>
        <taxon>Bacteria</taxon>
        <taxon>Pseudomonadati</taxon>
        <taxon>Spirochaetota</taxon>
        <taxon>Spirochaetia</taxon>
        <taxon>Spirochaetales</taxon>
        <taxon>Spirochaetaceae</taxon>
        <taxon>Candidatus Thalassospirochaeta</taxon>
    </lineage>
</organism>
<evidence type="ECO:0000313" key="3">
    <source>
        <dbReference type="Proteomes" id="UP001221217"/>
    </source>
</evidence>
<comment type="caution">
    <text evidence="2">The sequence shown here is derived from an EMBL/GenBank/DDBJ whole genome shotgun (WGS) entry which is preliminary data.</text>
</comment>
<feature type="chain" id="PRO_5042572190" evidence="1">
    <location>
        <begin position="19"/>
        <end position="436"/>
    </location>
</feature>
<dbReference type="Proteomes" id="UP001221217">
    <property type="component" value="Unassembled WGS sequence"/>
</dbReference>
<dbReference type="EMBL" id="JAQQAL010000031">
    <property type="protein sequence ID" value="MDC7227713.1"/>
    <property type="molecule type" value="Genomic_DNA"/>
</dbReference>